<proteinExistence type="predicted"/>
<dbReference type="OrthoDB" id="10673672at2759"/>
<evidence type="ECO:0000256" key="1">
    <source>
        <dbReference type="SAM" id="MobiDB-lite"/>
    </source>
</evidence>
<sequence length="104" mass="11123">MEPEPATPRALAPSTTYDPQQGSLSDLTLDDGFYSASAAAATPQPEAATEPMASLLRVKALPRIPETSGQQQGYSPGMAYVTVYKPRLQLRHKSRGEDSTLSSN</sequence>
<reference evidence="2" key="1">
    <citation type="submission" date="2013-12" db="EMBL/GenBank/DDBJ databases">
        <title>The Genome Sequence of Aphanomyces astaci APO3.</title>
        <authorList>
            <consortium name="The Broad Institute Genomics Platform"/>
            <person name="Russ C."/>
            <person name="Tyler B."/>
            <person name="van West P."/>
            <person name="Dieguez-Uribeondo J."/>
            <person name="Young S.K."/>
            <person name="Zeng Q."/>
            <person name="Gargeya S."/>
            <person name="Fitzgerald M."/>
            <person name="Abouelleil A."/>
            <person name="Alvarado L."/>
            <person name="Chapman S.B."/>
            <person name="Gainer-Dewar J."/>
            <person name="Goldberg J."/>
            <person name="Griggs A."/>
            <person name="Gujja S."/>
            <person name="Hansen M."/>
            <person name="Howarth C."/>
            <person name="Imamovic A."/>
            <person name="Ireland A."/>
            <person name="Larimer J."/>
            <person name="McCowan C."/>
            <person name="Murphy C."/>
            <person name="Pearson M."/>
            <person name="Poon T.W."/>
            <person name="Priest M."/>
            <person name="Roberts A."/>
            <person name="Saif S."/>
            <person name="Shea T."/>
            <person name="Sykes S."/>
            <person name="Wortman J."/>
            <person name="Nusbaum C."/>
            <person name="Birren B."/>
        </authorList>
    </citation>
    <scope>NUCLEOTIDE SEQUENCE [LARGE SCALE GENOMIC DNA]</scope>
    <source>
        <strain evidence="2">APO3</strain>
    </source>
</reference>
<feature type="region of interest" description="Disordered" evidence="1">
    <location>
        <begin position="1"/>
        <end position="29"/>
    </location>
</feature>
<dbReference type="RefSeq" id="XP_009844558.1">
    <property type="nucleotide sequence ID" value="XM_009846256.1"/>
</dbReference>
<dbReference type="GeneID" id="20819454"/>
<dbReference type="EMBL" id="KI913220">
    <property type="protein sequence ID" value="ETV65979.1"/>
    <property type="molecule type" value="Genomic_DNA"/>
</dbReference>
<name>W4FGI6_APHAT</name>
<dbReference type="VEuPathDB" id="FungiDB:H257_17458"/>
<protein>
    <submittedName>
        <fullName evidence="2">Uncharacterized protein</fullName>
    </submittedName>
</protein>
<dbReference type="AlphaFoldDB" id="W4FGI6"/>
<accession>W4FGI6</accession>
<gene>
    <name evidence="2" type="ORF">H257_17458</name>
</gene>
<organism evidence="2">
    <name type="scientific">Aphanomyces astaci</name>
    <name type="common">Crayfish plague agent</name>
    <dbReference type="NCBI Taxonomy" id="112090"/>
    <lineage>
        <taxon>Eukaryota</taxon>
        <taxon>Sar</taxon>
        <taxon>Stramenopiles</taxon>
        <taxon>Oomycota</taxon>
        <taxon>Saprolegniomycetes</taxon>
        <taxon>Saprolegniales</taxon>
        <taxon>Verrucalvaceae</taxon>
        <taxon>Aphanomyces</taxon>
    </lineage>
</organism>
<feature type="compositionally biased region" description="Polar residues" evidence="1">
    <location>
        <begin position="13"/>
        <end position="26"/>
    </location>
</feature>
<evidence type="ECO:0000313" key="2">
    <source>
        <dbReference type="EMBL" id="ETV65979.1"/>
    </source>
</evidence>